<evidence type="ECO:0000313" key="2">
    <source>
        <dbReference type="EMBL" id="KAG7446462.1"/>
    </source>
</evidence>
<dbReference type="GeneID" id="66102049"/>
<accession>A0A9P7VTB5</accession>
<gene>
    <name evidence="2" type="ORF">BT62DRAFT_120531</name>
</gene>
<keyword evidence="3" id="KW-1185">Reference proteome</keyword>
<dbReference type="OrthoDB" id="3158032at2759"/>
<evidence type="ECO:0000256" key="1">
    <source>
        <dbReference type="SAM" id="MobiDB-lite"/>
    </source>
</evidence>
<comment type="caution">
    <text evidence="2">The sequence shown here is derived from an EMBL/GenBank/DDBJ whole genome shotgun (WGS) entry which is preliminary data.</text>
</comment>
<evidence type="ECO:0000313" key="3">
    <source>
        <dbReference type="Proteomes" id="UP000812287"/>
    </source>
</evidence>
<feature type="compositionally biased region" description="Polar residues" evidence="1">
    <location>
        <begin position="550"/>
        <end position="564"/>
    </location>
</feature>
<dbReference type="EMBL" id="MU250534">
    <property type="protein sequence ID" value="KAG7446462.1"/>
    <property type="molecule type" value="Genomic_DNA"/>
</dbReference>
<name>A0A9P7VTB5_9AGAR</name>
<dbReference type="AlphaFoldDB" id="A0A9P7VTB5"/>
<reference evidence="2" key="1">
    <citation type="submission" date="2020-11" db="EMBL/GenBank/DDBJ databases">
        <title>Adaptations for nitrogen fixation in a non-lichenized fungal sporocarp promotes dispersal by wood-feeding termites.</title>
        <authorList>
            <consortium name="DOE Joint Genome Institute"/>
            <person name="Koch R.A."/>
            <person name="Yoon G."/>
            <person name="Arayal U."/>
            <person name="Lail K."/>
            <person name="Amirebrahimi M."/>
            <person name="Labutti K."/>
            <person name="Lipzen A."/>
            <person name="Riley R."/>
            <person name="Barry K."/>
            <person name="Henrissat B."/>
            <person name="Grigoriev I.V."/>
            <person name="Herr J.R."/>
            <person name="Aime M.C."/>
        </authorList>
    </citation>
    <scope>NUCLEOTIDE SEQUENCE</scope>
    <source>
        <strain evidence="2">MCA 3950</strain>
    </source>
</reference>
<organism evidence="2 3">
    <name type="scientific">Guyanagaster necrorhizus</name>
    <dbReference type="NCBI Taxonomy" id="856835"/>
    <lineage>
        <taxon>Eukaryota</taxon>
        <taxon>Fungi</taxon>
        <taxon>Dikarya</taxon>
        <taxon>Basidiomycota</taxon>
        <taxon>Agaricomycotina</taxon>
        <taxon>Agaricomycetes</taxon>
        <taxon>Agaricomycetidae</taxon>
        <taxon>Agaricales</taxon>
        <taxon>Marasmiineae</taxon>
        <taxon>Physalacriaceae</taxon>
        <taxon>Guyanagaster</taxon>
    </lineage>
</organism>
<proteinExistence type="predicted"/>
<dbReference type="Proteomes" id="UP000812287">
    <property type="component" value="Unassembled WGS sequence"/>
</dbReference>
<feature type="region of interest" description="Disordered" evidence="1">
    <location>
        <begin position="542"/>
        <end position="566"/>
    </location>
</feature>
<sequence length="579" mass="65137">MVLTSATDSERLSVKRISRLLRSLRIRCKALRLCGTIRTTQFATYPCRRGANCSDTPLFLLPPPNSAASRLVFDRNSSAAVELSRKIYAVRDAFRDLVLNTRPPDRKSFGTASSITLAALCATVIGENMELEDDESGRDAEGEQEEDSVELLYEAVPAPYRRWTLFSHAVNMIISVCPPHATLHRILLDTTLEQGLFHESETLLGALLVLGLSSTEICHPLHSDFLTELHGRWCASTGYTEQSFLKIMADSLLNIRTPNIWLSKPVDRFIHNSSVEFFVRAACILMEFLVRESLDEQSSVDLSRKLVRWIYRRFLTLEESCHDVMLDLIVVCDGLTTDRCQSGWMQELRCAVACVGTRLLLKCKGHHHCPLLAYLRKVAPLPSTYGVLVEHSFVSSANFQDAQAQLQEYSTALHAHNLHQLDASILSCILCHVDRLLDSLYIERAEAKAYQEELIELVDDAEKRCFGMADKDEGQFVWESIVGCWIRSPCDLPPPRKRLKRVHSPTSEPDSTIIYDDWDSADQTPPFASLLRKAASSRTILHRTSPKKNPFSQPLSSPARQCPSSDDALNLFVYPTSPI</sequence>
<dbReference type="RefSeq" id="XP_043039962.1">
    <property type="nucleotide sequence ID" value="XM_043179755.1"/>
</dbReference>
<protein>
    <submittedName>
        <fullName evidence="2">Uncharacterized protein</fullName>
    </submittedName>
</protein>